<reference evidence="1 2" key="1">
    <citation type="journal article" date="2016" name="Nat. Commun.">
        <title>Thousands of microbial genomes shed light on interconnected biogeochemical processes in an aquifer system.</title>
        <authorList>
            <person name="Anantharaman K."/>
            <person name="Brown C.T."/>
            <person name="Hug L.A."/>
            <person name="Sharon I."/>
            <person name="Castelle C.J."/>
            <person name="Probst A.J."/>
            <person name="Thomas B.C."/>
            <person name="Singh A."/>
            <person name="Wilkins M.J."/>
            <person name="Karaoz U."/>
            <person name="Brodie E.L."/>
            <person name="Williams K.H."/>
            <person name="Hubbard S.S."/>
            <person name="Banfield J.F."/>
        </authorList>
    </citation>
    <scope>NUCLEOTIDE SEQUENCE [LARGE SCALE GENOMIC DNA]</scope>
</reference>
<gene>
    <name evidence="1" type="ORF">A2563_03010</name>
</gene>
<dbReference type="EMBL" id="MFRA01000005">
    <property type="protein sequence ID" value="OGH92619.1"/>
    <property type="molecule type" value="Genomic_DNA"/>
</dbReference>
<evidence type="ECO:0000313" key="2">
    <source>
        <dbReference type="Proteomes" id="UP000176634"/>
    </source>
</evidence>
<dbReference type="Proteomes" id="UP000176634">
    <property type="component" value="Unassembled WGS sequence"/>
</dbReference>
<evidence type="ECO:0000313" key="1">
    <source>
        <dbReference type="EMBL" id="OGH92619.1"/>
    </source>
</evidence>
<proteinExistence type="predicted"/>
<protein>
    <submittedName>
        <fullName evidence="1">Uncharacterized protein</fullName>
    </submittedName>
</protein>
<name>A0A1F6P8X3_9BACT</name>
<organism evidence="1 2">
    <name type="scientific">Candidatus Magasanikbacteria bacterium RIFOXYD1_FULL_40_23</name>
    <dbReference type="NCBI Taxonomy" id="1798705"/>
    <lineage>
        <taxon>Bacteria</taxon>
        <taxon>Candidatus Magasanikiibacteriota</taxon>
    </lineage>
</organism>
<comment type="caution">
    <text evidence="1">The sequence shown here is derived from an EMBL/GenBank/DDBJ whole genome shotgun (WGS) entry which is preliminary data.</text>
</comment>
<dbReference type="AlphaFoldDB" id="A0A1F6P8X3"/>
<accession>A0A1F6P8X3</accession>
<sequence length="209" mass="23637">MSNEKIASRSQLLGLAGMLAQHMPVDLSVEIAQEWADDPESIKQMLSIMRDGSFPLGQIKQRVLEVTIDPKRTVEEWAAVGKYDYANTNYTTAKFGQFLTTRKDATEPYKARVVAFCLGRSATIDRAKRIRARLNLKPIGFEHIVAVGEQHPELQRELNWLVNLDAVWVTPGGHRYVSCLCGYPGRRDFHLHGASNEWCDGVWFFGLSE</sequence>